<dbReference type="OrthoDB" id="7277490at2"/>
<evidence type="ECO:0000313" key="2">
    <source>
        <dbReference type="Proteomes" id="UP000196086"/>
    </source>
</evidence>
<evidence type="ECO:0000313" key="1">
    <source>
        <dbReference type="EMBL" id="OUI98096.1"/>
    </source>
</evidence>
<organism evidence="1 2">
    <name type="scientific">Acetobacter cibinongensis</name>
    <dbReference type="NCBI Taxonomy" id="146475"/>
    <lineage>
        <taxon>Bacteria</taxon>
        <taxon>Pseudomonadati</taxon>
        <taxon>Pseudomonadota</taxon>
        <taxon>Alphaproteobacteria</taxon>
        <taxon>Acetobacterales</taxon>
        <taxon>Acetobacteraceae</taxon>
        <taxon>Acetobacter</taxon>
    </lineage>
</organism>
<comment type="caution">
    <text evidence="1">The sequence shown here is derived from an EMBL/GenBank/DDBJ whole genome shotgun (WGS) entry which is preliminary data.</text>
</comment>
<name>A0A1Z5YR46_9PROT</name>
<protein>
    <submittedName>
        <fullName evidence="1">Uncharacterized protein</fullName>
    </submittedName>
</protein>
<proteinExistence type="predicted"/>
<sequence length="205" mass="22468">MVARQFSDDQCPSYLDGNILKAAFLGVMQALADAYPEAGYAHYVLPPSPTASTWKRIQTGKSCVAMTFGGWVPEQKTGQTFRGTLTFPVFLLIKHNRIEDLWLGTNERWGAGTLGLIAQAIGHLHGAKVPGLDATMRVTRQLCPAGIDWLDEKSALAELEIQIEGVGLDTEIFTDQLPDFLRLSEIWTVDGAAQPQATLNVRENP</sequence>
<reference evidence="1 2" key="1">
    <citation type="submission" date="2014-06" db="EMBL/GenBank/DDBJ databases">
        <authorList>
            <person name="Ju J."/>
            <person name="Zhang J."/>
        </authorList>
    </citation>
    <scope>NUCLEOTIDE SEQUENCE [LARGE SCALE GENOMIC DNA]</scope>
    <source>
        <strain evidence="1 2">DsW_47</strain>
    </source>
</reference>
<accession>A0A1Z5YR46</accession>
<gene>
    <name evidence="1" type="ORF">HK14_01085</name>
</gene>
<dbReference type="AlphaFoldDB" id="A0A1Z5YR46"/>
<dbReference type="EMBL" id="JOMQ01000103">
    <property type="protein sequence ID" value="OUI98096.1"/>
    <property type="molecule type" value="Genomic_DNA"/>
</dbReference>
<dbReference type="Proteomes" id="UP000196086">
    <property type="component" value="Unassembled WGS sequence"/>
</dbReference>